<dbReference type="PANTHER" id="PTHR43399">
    <property type="entry name" value="SUBTILISIN-RELATED"/>
    <property type="match status" value="1"/>
</dbReference>
<feature type="transmembrane region" description="Helical" evidence="7">
    <location>
        <begin position="225"/>
        <end position="244"/>
    </location>
</feature>
<dbReference type="EMBL" id="BOPF01000051">
    <property type="protein sequence ID" value="GIJ51589.1"/>
    <property type="molecule type" value="Genomic_DNA"/>
</dbReference>
<dbReference type="AlphaFoldDB" id="A0A8J3YTI8"/>
<dbReference type="PANTHER" id="PTHR43399:SF4">
    <property type="entry name" value="CELL WALL-ASSOCIATED PROTEASE"/>
    <property type="match status" value="1"/>
</dbReference>
<dbReference type="GO" id="GO:0006508">
    <property type="term" value="P:proteolysis"/>
    <property type="evidence" value="ECO:0007669"/>
    <property type="project" value="UniProtKB-KW"/>
</dbReference>
<keyword evidence="10" id="KW-1185">Reference proteome</keyword>
<name>A0A8J3YTI8_9ACTN</name>
<dbReference type="InterPro" id="IPR000209">
    <property type="entry name" value="Peptidase_S8/S53_dom"/>
</dbReference>
<evidence type="ECO:0000256" key="5">
    <source>
        <dbReference type="PROSITE-ProRule" id="PRU01240"/>
    </source>
</evidence>
<evidence type="ECO:0000256" key="2">
    <source>
        <dbReference type="ARBA" id="ARBA00022670"/>
    </source>
</evidence>
<dbReference type="PRINTS" id="PR00723">
    <property type="entry name" value="SUBTILISIN"/>
</dbReference>
<dbReference type="Pfam" id="PF00082">
    <property type="entry name" value="Peptidase_S8"/>
    <property type="match status" value="1"/>
</dbReference>
<dbReference type="Gene3D" id="3.40.50.200">
    <property type="entry name" value="Peptidase S8/S53 domain"/>
    <property type="match status" value="1"/>
</dbReference>
<sequence>MRGVRTFFRMAAERPPTWQIVVTVLAGVWATALAAAGPVVGYLADQYFAVTDGDHASGGWAVAATLVATVLAVIPSALLGWRGHGSVRPFNRAWVLALGASAVLALPRLTPVPYHEFYLVELALLAAVTSRYLRRGTRLADRPWRRAPALAGGLAMLLPWAWLGALGGPTETVAAFLAALAVGRLATVLQHRVRMDGSWPRRVLLTGLAGIPVVAALAGSTGLPAVALVLLAVLPLLAFGVAALRPGSGLLIGLAAAGPLAFLDPEEVSLLLGGTELLWTLLGAALALGIALLVDAGFGATYGRLAPPPRPVVYLVLLVTAVAFGTLYVGPGRPGFHGERLFVVMSATADLSGVAAIPDRAERLRETYRRLVATADSSQAALRKGLRGLRVGFTPFYLTNGLEVDGGPAVRAWLDRQPGVRKVLNSPRLRPLPRPPGTERGTTTAPVGPQWNIQLVGADRAWAETGAQGAGITVGTSDSGVDGRHPLLANRFRGGDDSWYDPWNGTTTPTDHNGHGTHTLGTAVGDGGIGVAPQAQWVGCVNLDRNMGNPAYYLQCLQFMLAPFPHGGDPLRDGRPERAPHILTNSWGCPSIEGCDNTVIRPAVTALTTAGVYFVSAAGNAGPRCGSIDDEPAVSPEALDVGAVDRQSRLATFSSRGDGPSRRAPDVVAPGQGVLSAMPGGTYATLDGTSMAAPHVAGVVALMWSANPALIGDIARTTAILRDTARPATPTYRSRNEECGGQRYVIGAGLVDAYAAVRAATG</sequence>
<gene>
    <name evidence="9" type="ORF">Val02_84750</name>
</gene>
<dbReference type="PROSITE" id="PS51892">
    <property type="entry name" value="SUBTILASE"/>
    <property type="match status" value="1"/>
</dbReference>
<evidence type="ECO:0000256" key="6">
    <source>
        <dbReference type="SAM" id="MobiDB-lite"/>
    </source>
</evidence>
<keyword evidence="3 5" id="KW-0378">Hydrolase</keyword>
<keyword evidence="4 5" id="KW-0720">Serine protease</keyword>
<dbReference type="InterPro" id="IPR036852">
    <property type="entry name" value="Peptidase_S8/S53_dom_sf"/>
</dbReference>
<keyword evidence="2 5" id="KW-0645">Protease</keyword>
<keyword evidence="7" id="KW-1133">Transmembrane helix</keyword>
<evidence type="ECO:0000313" key="10">
    <source>
        <dbReference type="Proteomes" id="UP000619260"/>
    </source>
</evidence>
<comment type="caution">
    <text evidence="9">The sequence shown here is derived from an EMBL/GenBank/DDBJ whole genome shotgun (WGS) entry which is preliminary data.</text>
</comment>
<feature type="transmembrane region" description="Helical" evidence="7">
    <location>
        <begin position="249"/>
        <end position="265"/>
    </location>
</feature>
<dbReference type="SUPFAM" id="SSF52743">
    <property type="entry name" value="Subtilisin-like"/>
    <property type="match status" value="1"/>
</dbReference>
<evidence type="ECO:0000256" key="1">
    <source>
        <dbReference type="ARBA" id="ARBA00011073"/>
    </source>
</evidence>
<keyword evidence="7" id="KW-0812">Transmembrane</keyword>
<evidence type="ECO:0000259" key="8">
    <source>
        <dbReference type="Pfam" id="PF00082"/>
    </source>
</evidence>
<evidence type="ECO:0000256" key="7">
    <source>
        <dbReference type="SAM" id="Phobius"/>
    </source>
</evidence>
<reference evidence="9" key="1">
    <citation type="submission" date="2021-01" db="EMBL/GenBank/DDBJ databases">
        <title>Whole genome shotgun sequence of Virgisporangium aliadipatigenens NBRC 105644.</title>
        <authorList>
            <person name="Komaki H."/>
            <person name="Tamura T."/>
        </authorList>
    </citation>
    <scope>NUCLEOTIDE SEQUENCE</scope>
    <source>
        <strain evidence="9">NBRC 105644</strain>
    </source>
</reference>
<dbReference type="InterPro" id="IPR051048">
    <property type="entry name" value="Peptidase_S8/S53_subtilisin"/>
</dbReference>
<dbReference type="GO" id="GO:0004252">
    <property type="term" value="F:serine-type endopeptidase activity"/>
    <property type="evidence" value="ECO:0007669"/>
    <property type="project" value="UniProtKB-UniRule"/>
</dbReference>
<dbReference type="Proteomes" id="UP000619260">
    <property type="component" value="Unassembled WGS sequence"/>
</dbReference>
<feature type="transmembrane region" description="Helical" evidence="7">
    <location>
        <begin position="93"/>
        <end position="111"/>
    </location>
</feature>
<feature type="transmembrane region" description="Helical" evidence="7">
    <location>
        <begin position="277"/>
        <end position="300"/>
    </location>
</feature>
<feature type="domain" description="Peptidase S8/S53" evidence="8">
    <location>
        <begin position="469"/>
        <end position="725"/>
    </location>
</feature>
<evidence type="ECO:0000313" key="9">
    <source>
        <dbReference type="EMBL" id="GIJ51589.1"/>
    </source>
</evidence>
<dbReference type="InterPro" id="IPR015500">
    <property type="entry name" value="Peptidase_S8_subtilisin-rel"/>
</dbReference>
<comment type="similarity">
    <text evidence="1 5">Belongs to the peptidase S8 family.</text>
</comment>
<feature type="region of interest" description="Disordered" evidence="6">
    <location>
        <begin position="425"/>
        <end position="448"/>
    </location>
</feature>
<feature type="active site" description="Charge relay system" evidence="5">
    <location>
        <position position="515"/>
    </location>
</feature>
<keyword evidence="7" id="KW-0472">Membrane</keyword>
<feature type="active site" description="Charge relay system" evidence="5">
    <location>
        <position position="690"/>
    </location>
</feature>
<feature type="active site" description="Charge relay system" evidence="5">
    <location>
        <position position="478"/>
    </location>
</feature>
<dbReference type="InterPro" id="IPR023828">
    <property type="entry name" value="Peptidase_S8_Ser-AS"/>
</dbReference>
<accession>A0A8J3YTI8</accession>
<evidence type="ECO:0000256" key="3">
    <source>
        <dbReference type="ARBA" id="ARBA00022801"/>
    </source>
</evidence>
<feature type="transmembrane region" description="Helical" evidence="7">
    <location>
        <begin position="203"/>
        <end position="219"/>
    </location>
</feature>
<feature type="transmembrane region" description="Helical" evidence="7">
    <location>
        <begin position="312"/>
        <end position="329"/>
    </location>
</feature>
<feature type="transmembrane region" description="Helical" evidence="7">
    <location>
        <begin position="60"/>
        <end position="81"/>
    </location>
</feature>
<dbReference type="PROSITE" id="PS00138">
    <property type="entry name" value="SUBTILASE_SER"/>
    <property type="match status" value="1"/>
</dbReference>
<protein>
    <submittedName>
        <fullName evidence="9">Peptidase S8</fullName>
    </submittedName>
</protein>
<organism evidence="9 10">
    <name type="scientific">Virgisporangium aliadipatigenens</name>
    <dbReference type="NCBI Taxonomy" id="741659"/>
    <lineage>
        <taxon>Bacteria</taxon>
        <taxon>Bacillati</taxon>
        <taxon>Actinomycetota</taxon>
        <taxon>Actinomycetes</taxon>
        <taxon>Micromonosporales</taxon>
        <taxon>Micromonosporaceae</taxon>
        <taxon>Virgisporangium</taxon>
    </lineage>
</organism>
<proteinExistence type="inferred from homology"/>
<evidence type="ECO:0000256" key="4">
    <source>
        <dbReference type="ARBA" id="ARBA00022825"/>
    </source>
</evidence>